<dbReference type="Proteomes" id="UP001437460">
    <property type="component" value="Unassembled WGS sequence"/>
</dbReference>
<dbReference type="SUPFAM" id="SSF56014">
    <property type="entry name" value="Nitrite and sulphite reductase 4Fe-4S domain-like"/>
    <property type="match status" value="2"/>
</dbReference>
<evidence type="ECO:0000259" key="7">
    <source>
        <dbReference type="Pfam" id="PF01077"/>
    </source>
</evidence>
<reference evidence="9 10" key="1">
    <citation type="submission" date="2024-03" db="EMBL/GenBank/DDBJ databases">
        <title>Human intestinal bacterial collection.</title>
        <authorList>
            <person name="Pauvert C."/>
            <person name="Hitch T.C.A."/>
            <person name="Clavel T."/>
        </authorList>
    </citation>
    <scope>NUCLEOTIDE SEQUENCE [LARGE SCALE GENOMIC DNA]</scope>
    <source>
        <strain evidence="9 10">CLA-AP-H27</strain>
    </source>
</reference>
<dbReference type="InterPro" id="IPR005117">
    <property type="entry name" value="NiRdtase/SiRdtase_haem-b_fer"/>
</dbReference>
<evidence type="ECO:0000256" key="1">
    <source>
        <dbReference type="ARBA" id="ARBA00022485"/>
    </source>
</evidence>
<keyword evidence="6" id="KW-0411">Iron-sulfur</keyword>
<dbReference type="GO" id="GO:0050311">
    <property type="term" value="F:sulfite reductase (ferredoxin) activity"/>
    <property type="evidence" value="ECO:0007669"/>
    <property type="project" value="UniProtKB-EC"/>
</dbReference>
<protein>
    <submittedName>
        <fullName evidence="9">Nitrite/sulfite reductase</fullName>
        <ecNumber evidence="9">1.8.7.1</ecNumber>
    </submittedName>
</protein>
<dbReference type="RefSeq" id="WP_349230252.1">
    <property type="nucleotide sequence ID" value="NZ_JBBMFJ010000034.1"/>
</dbReference>
<keyword evidence="5" id="KW-0408">Iron</keyword>
<dbReference type="PANTHER" id="PTHR32439:SF9">
    <property type="entry name" value="BLR3264 PROTEIN"/>
    <property type="match status" value="1"/>
</dbReference>
<accession>A0ABV1HPG5</accession>
<evidence type="ECO:0000313" key="10">
    <source>
        <dbReference type="Proteomes" id="UP001437460"/>
    </source>
</evidence>
<dbReference type="SUPFAM" id="SSF55124">
    <property type="entry name" value="Nitrite/Sulfite reductase N-terminal domain-like"/>
    <property type="match status" value="2"/>
</dbReference>
<name>A0ABV1HPG5_9FIRM</name>
<evidence type="ECO:0000259" key="8">
    <source>
        <dbReference type="Pfam" id="PF03460"/>
    </source>
</evidence>
<evidence type="ECO:0000256" key="5">
    <source>
        <dbReference type="ARBA" id="ARBA00023004"/>
    </source>
</evidence>
<dbReference type="Pfam" id="PF03460">
    <property type="entry name" value="NIR_SIR_ferr"/>
    <property type="match status" value="1"/>
</dbReference>
<comment type="caution">
    <text evidence="9">The sequence shown here is derived from an EMBL/GenBank/DDBJ whole genome shotgun (WGS) entry which is preliminary data.</text>
</comment>
<dbReference type="InterPro" id="IPR036136">
    <property type="entry name" value="Nit/Sulf_reduc_fer-like_dom_sf"/>
</dbReference>
<keyword evidence="10" id="KW-1185">Reference proteome</keyword>
<feature type="domain" description="Nitrite/Sulfite reductase ferredoxin-like" evidence="8">
    <location>
        <begin position="44"/>
        <end position="106"/>
    </location>
</feature>
<evidence type="ECO:0000256" key="6">
    <source>
        <dbReference type="ARBA" id="ARBA00023014"/>
    </source>
</evidence>
<dbReference type="Pfam" id="PF01077">
    <property type="entry name" value="NIR_SIR"/>
    <property type="match status" value="1"/>
</dbReference>
<keyword evidence="1" id="KW-0004">4Fe-4S</keyword>
<evidence type="ECO:0000256" key="3">
    <source>
        <dbReference type="ARBA" id="ARBA00022723"/>
    </source>
</evidence>
<organism evidence="9 10">
    <name type="scientific">Ventrimonas faecis</name>
    <dbReference type="NCBI Taxonomy" id="3133170"/>
    <lineage>
        <taxon>Bacteria</taxon>
        <taxon>Bacillati</taxon>
        <taxon>Bacillota</taxon>
        <taxon>Clostridia</taxon>
        <taxon>Lachnospirales</taxon>
        <taxon>Lachnospiraceae</taxon>
        <taxon>Ventrimonas</taxon>
    </lineage>
</organism>
<dbReference type="PANTHER" id="PTHR32439">
    <property type="entry name" value="FERREDOXIN--NITRITE REDUCTASE, CHLOROPLASTIC"/>
    <property type="match status" value="1"/>
</dbReference>
<dbReference type="EC" id="1.8.7.1" evidence="9"/>
<keyword evidence="2" id="KW-0349">Heme</keyword>
<keyword evidence="4 9" id="KW-0560">Oxidoreductase</keyword>
<evidence type="ECO:0000256" key="2">
    <source>
        <dbReference type="ARBA" id="ARBA00022617"/>
    </source>
</evidence>
<dbReference type="Gene3D" id="3.30.413.10">
    <property type="entry name" value="Sulfite Reductase Hemoprotein, domain 1"/>
    <property type="match status" value="2"/>
</dbReference>
<dbReference type="InterPro" id="IPR051329">
    <property type="entry name" value="NIR_SIR_4Fe-4S"/>
</dbReference>
<feature type="domain" description="Nitrite/sulphite reductase 4Fe-4S" evidence="7">
    <location>
        <begin position="119"/>
        <end position="267"/>
    </location>
</feature>
<evidence type="ECO:0000313" key="9">
    <source>
        <dbReference type="EMBL" id="MEQ2564210.1"/>
    </source>
</evidence>
<sequence length="518" mass="56422">MEIRNDQDWKQDLPAFREKTAAFYAGELSKDAYKGFSGLYGSYAQKGGKASMLRLRMTGGCVSKEKLKFIADTIRKYEVKKAHFTTCQTIQLHDLDGSIVADIMEQAMDAGIITMGGGGDFPRNVTCSPLSGVEKDEYFDVLPWAKAAGEYLMGFIRAEKMPRKLKVAFSSSPSNLSHATYRDLGFAARPDGSFDVYSAGGLGNNPRFGVLVAEAVKPEDICYYIKAMWLTFRAYGNYENRGKARSRYMQESLGGAENYKKAFLEKLEEVYDSGEDLKIHPVLQTIEKAGDGITVSGERVLEQKQPGLYSVIWHPVGGQPNLTVLCKLSDALQEMDGVEMRLAPDETAYIINLTGEETKKVLAITENNTAKTEFEASVSCIGASVCQVGVRDSQALLQACVKAVREADLPKDALPKIHISGCPSSCGTHQTGAMGFRGAAKKVDGKAESAFLLFLNGCDVQGKEKMGEELGTILESQIPDFLVTLGKTVAEAGESFAEWNAKNPQGVKETAAPFIGVE</sequence>
<proteinExistence type="predicted"/>
<keyword evidence="3" id="KW-0479">Metal-binding</keyword>
<dbReference type="InterPro" id="IPR006067">
    <property type="entry name" value="NO2/SO3_Rdtase_4Fe4S_dom"/>
</dbReference>
<dbReference type="Gene3D" id="3.90.480.10">
    <property type="entry name" value="Sulfite Reductase Hemoprotein,Domain 2"/>
    <property type="match status" value="1"/>
</dbReference>
<gene>
    <name evidence="9" type="ORF">WMO41_13735</name>
</gene>
<dbReference type="InterPro" id="IPR045854">
    <property type="entry name" value="NO2/SO3_Rdtase_4Fe4S_sf"/>
</dbReference>
<dbReference type="EMBL" id="JBBMFJ010000034">
    <property type="protein sequence ID" value="MEQ2564210.1"/>
    <property type="molecule type" value="Genomic_DNA"/>
</dbReference>
<evidence type="ECO:0000256" key="4">
    <source>
        <dbReference type="ARBA" id="ARBA00023002"/>
    </source>
</evidence>